<gene>
    <name evidence="6" type="ORF">BDV37DRAFT_284222</name>
</gene>
<sequence>MTWGLYSSPRKLMGTSLPNTSNHVFALALWVGFVLYAQDFRDLDGDKETGSWTLPIALGDGNGRLLFAFVCMPLGYMSLWYTGMAQLAPWTLAGLHVLVSYRFMTMRNKPADHASYMWICNIFCIMCGLSSLEAAKLISSDRLLEVALPWLLLGQGLRA</sequence>
<dbReference type="GeneID" id="43672147"/>
<accession>A0A5N7D8Z0</accession>
<keyword evidence="4 5" id="KW-0472">Membrane</keyword>
<evidence type="ECO:0000256" key="5">
    <source>
        <dbReference type="SAM" id="Phobius"/>
    </source>
</evidence>
<evidence type="ECO:0000256" key="1">
    <source>
        <dbReference type="ARBA" id="ARBA00004141"/>
    </source>
</evidence>
<keyword evidence="7" id="KW-1185">Reference proteome</keyword>
<reference evidence="6 7" key="1">
    <citation type="submission" date="2019-04" db="EMBL/GenBank/DDBJ databases">
        <authorList>
            <consortium name="DOE Joint Genome Institute"/>
            <person name="Mondo S."/>
            <person name="Kjaerbolling I."/>
            <person name="Vesth T."/>
            <person name="Frisvad J.C."/>
            <person name="Nybo J.L."/>
            <person name="Theobald S."/>
            <person name="Kildgaard S."/>
            <person name="Isbrandt T."/>
            <person name="Kuo A."/>
            <person name="Sato A."/>
            <person name="Lyhne E.K."/>
            <person name="Kogle M.E."/>
            <person name="Wiebenga A."/>
            <person name="Kun R.S."/>
            <person name="Lubbers R.J."/>
            <person name="Makela M.R."/>
            <person name="Barry K."/>
            <person name="Chovatia M."/>
            <person name="Clum A."/>
            <person name="Daum C."/>
            <person name="Haridas S."/>
            <person name="He G."/>
            <person name="LaButti K."/>
            <person name="Lipzen A."/>
            <person name="Riley R."/>
            <person name="Salamov A."/>
            <person name="Simmons B.A."/>
            <person name="Magnuson J.K."/>
            <person name="Henrissat B."/>
            <person name="Mortensen U.H."/>
            <person name="Larsen T.O."/>
            <person name="Devries R.P."/>
            <person name="Grigoriev I.V."/>
            <person name="Machida M."/>
            <person name="Baker S.E."/>
            <person name="Andersen M.R."/>
            <person name="Cantor M.N."/>
            <person name="Hua S.X."/>
        </authorList>
    </citation>
    <scope>NUCLEOTIDE SEQUENCE [LARGE SCALE GENOMIC DNA]</scope>
    <source>
        <strain evidence="6 7">CBS 119388</strain>
    </source>
</reference>
<dbReference type="InterPro" id="IPR000537">
    <property type="entry name" value="UbiA_prenyltransferase"/>
</dbReference>
<feature type="transmembrane region" description="Helical" evidence="5">
    <location>
        <begin position="20"/>
        <end position="37"/>
    </location>
</feature>
<comment type="subcellular location">
    <subcellularLocation>
        <location evidence="1">Membrane</location>
        <topology evidence="1">Multi-pass membrane protein</topology>
    </subcellularLocation>
</comment>
<dbReference type="OrthoDB" id="434972at2759"/>
<evidence type="ECO:0000256" key="2">
    <source>
        <dbReference type="ARBA" id="ARBA00022692"/>
    </source>
</evidence>
<evidence type="ECO:0000256" key="4">
    <source>
        <dbReference type="ARBA" id="ARBA00023136"/>
    </source>
</evidence>
<proteinExistence type="predicted"/>
<protein>
    <recommendedName>
        <fullName evidence="8">UbiA prenyltransferase family-domain-containing protein</fullName>
    </recommendedName>
</protein>
<dbReference type="GO" id="GO:0016765">
    <property type="term" value="F:transferase activity, transferring alkyl or aryl (other than methyl) groups"/>
    <property type="evidence" value="ECO:0007669"/>
    <property type="project" value="InterPro"/>
</dbReference>
<keyword evidence="2 5" id="KW-0812">Transmembrane</keyword>
<organism evidence="6 7">
    <name type="scientific">Aspergillus pseudonomiae</name>
    <dbReference type="NCBI Taxonomy" id="1506151"/>
    <lineage>
        <taxon>Eukaryota</taxon>
        <taxon>Fungi</taxon>
        <taxon>Dikarya</taxon>
        <taxon>Ascomycota</taxon>
        <taxon>Pezizomycotina</taxon>
        <taxon>Eurotiomycetes</taxon>
        <taxon>Eurotiomycetidae</taxon>
        <taxon>Eurotiales</taxon>
        <taxon>Aspergillaceae</taxon>
        <taxon>Aspergillus</taxon>
        <taxon>Aspergillus subgen. Circumdati</taxon>
    </lineage>
</organism>
<evidence type="ECO:0000313" key="6">
    <source>
        <dbReference type="EMBL" id="KAE8402896.1"/>
    </source>
</evidence>
<keyword evidence="3 5" id="KW-1133">Transmembrane helix</keyword>
<name>A0A5N7D8Z0_9EURO</name>
<dbReference type="GO" id="GO:0016020">
    <property type="term" value="C:membrane"/>
    <property type="evidence" value="ECO:0007669"/>
    <property type="project" value="UniProtKB-SubCell"/>
</dbReference>
<dbReference type="EMBL" id="ML736782">
    <property type="protein sequence ID" value="KAE8402896.1"/>
    <property type="molecule type" value="Genomic_DNA"/>
</dbReference>
<evidence type="ECO:0008006" key="8">
    <source>
        <dbReference type="Google" id="ProtNLM"/>
    </source>
</evidence>
<dbReference type="AlphaFoldDB" id="A0A5N7D8Z0"/>
<dbReference type="Proteomes" id="UP000325579">
    <property type="component" value="Unassembled WGS sequence"/>
</dbReference>
<feature type="transmembrane region" description="Helical" evidence="5">
    <location>
        <begin position="87"/>
        <end position="104"/>
    </location>
</feature>
<evidence type="ECO:0000313" key="7">
    <source>
        <dbReference type="Proteomes" id="UP000325579"/>
    </source>
</evidence>
<dbReference type="Pfam" id="PF01040">
    <property type="entry name" value="UbiA"/>
    <property type="match status" value="1"/>
</dbReference>
<dbReference type="RefSeq" id="XP_031940215.1">
    <property type="nucleotide sequence ID" value="XM_032087456.1"/>
</dbReference>
<evidence type="ECO:0000256" key="3">
    <source>
        <dbReference type="ARBA" id="ARBA00022989"/>
    </source>
</evidence>